<dbReference type="STRING" id="2741.SAMN04489866_104190"/>
<evidence type="ECO:0000313" key="1">
    <source>
        <dbReference type="EMBL" id="SDD59116.1"/>
    </source>
</evidence>
<dbReference type="OrthoDB" id="274805at2"/>
<dbReference type="Proteomes" id="UP000198995">
    <property type="component" value="Unassembled WGS sequence"/>
</dbReference>
<dbReference type="Gene3D" id="3.90.175.10">
    <property type="entry name" value="Diphtheria Toxin, domain 1"/>
    <property type="match status" value="1"/>
</dbReference>
<proteinExistence type="predicted"/>
<reference evidence="1 2" key="1">
    <citation type="submission" date="2016-10" db="EMBL/GenBank/DDBJ databases">
        <authorList>
            <person name="de Groot N.N."/>
        </authorList>
    </citation>
    <scope>NUCLEOTIDE SEQUENCE [LARGE SCALE GENOMIC DNA]</scope>
    <source>
        <strain evidence="1 2">DSM 20475</strain>
    </source>
</reference>
<gene>
    <name evidence="1" type="ORF">SAMN04489866_104190</name>
</gene>
<dbReference type="SUPFAM" id="SSF56399">
    <property type="entry name" value="ADP-ribosylation"/>
    <property type="match status" value="1"/>
</dbReference>
<evidence type="ECO:0000313" key="2">
    <source>
        <dbReference type="Proteomes" id="UP000198995"/>
    </source>
</evidence>
<name>A0A1G6W232_PEPNI</name>
<evidence type="ECO:0008006" key="3">
    <source>
        <dbReference type="Google" id="ProtNLM"/>
    </source>
</evidence>
<dbReference type="RefSeq" id="WP_091791649.1">
    <property type="nucleotide sequence ID" value="NZ_FNAF01000004.1"/>
</dbReference>
<sequence length="200" mass="24316">MEREDELILTFWGYHGTLAENAKKIKQEKKFICKDNPYHWLGNGVYFFIDDPDKAIWWAKQANAKKYKKQQVAYIRCYIQLLKKELLNLDIERDRIRIDKFFKDLHNTKVIRQDDSEDHEKYRTRVLNFFIERRDYKAIKYTFSNTKITYENINYDISPESDLYLRNNGCQLAIFNQSVIDFSELRIYKITENLGEVYYE</sequence>
<dbReference type="AlphaFoldDB" id="A0A1G6W232"/>
<protein>
    <recommendedName>
        <fullName evidence="3">DUF3990 domain-containing protein</fullName>
    </recommendedName>
</protein>
<organism evidence="1 2">
    <name type="scientific">Peptococcus niger</name>
    <dbReference type="NCBI Taxonomy" id="2741"/>
    <lineage>
        <taxon>Bacteria</taxon>
        <taxon>Bacillati</taxon>
        <taxon>Bacillota</taxon>
        <taxon>Clostridia</taxon>
        <taxon>Eubacteriales</taxon>
        <taxon>Peptococcaceae</taxon>
        <taxon>Peptococcus</taxon>
    </lineage>
</organism>
<accession>A0A1G6W232</accession>
<dbReference type="EMBL" id="FNAF01000004">
    <property type="protein sequence ID" value="SDD59116.1"/>
    <property type="molecule type" value="Genomic_DNA"/>
</dbReference>
<keyword evidence="2" id="KW-1185">Reference proteome</keyword>